<organism evidence="2">
    <name type="scientific">Bigelowiella natans</name>
    <name type="common">Pedinomonas minutissima</name>
    <name type="synonym">Chlorarachnion sp. (strain CCMP621)</name>
    <dbReference type="NCBI Taxonomy" id="227086"/>
    <lineage>
        <taxon>Eukaryota</taxon>
        <taxon>Sar</taxon>
        <taxon>Rhizaria</taxon>
        <taxon>Cercozoa</taxon>
        <taxon>Chlorarachniophyceae</taxon>
        <taxon>Bigelowiella</taxon>
    </lineage>
</organism>
<proteinExistence type="predicted"/>
<dbReference type="EMBL" id="HBHA01001144">
    <property type="protein sequence ID" value="CAD9578917.1"/>
    <property type="molecule type" value="Transcribed_RNA"/>
</dbReference>
<name>A0A7S2KM36_BIGNA</name>
<sequence length="183" mass="21345">MDPEDQLEELRQKVQELQHENEQLTTRCHGLLTVGQQLEKDNDDLHSTVSRLEEQLEEADSTHLDLNARIMQLNERLEALRIAKDTASSSINSDNSNWAGNVPRKVEYKNSSDATAEKDQTERSKLERQFKLSQAMLARRQTKMLQDLKASRKRWVARTIRLAAWMMKKKQRMETTMRLVLVV</sequence>
<protein>
    <submittedName>
        <fullName evidence="2">Uncharacterized protein</fullName>
    </submittedName>
</protein>
<accession>A0A7S2KM36</accession>
<evidence type="ECO:0000313" key="2">
    <source>
        <dbReference type="EMBL" id="CAD9578917.1"/>
    </source>
</evidence>
<feature type="coiled-coil region" evidence="1">
    <location>
        <begin position="7"/>
        <end position="90"/>
    </location>
</feature>
<keyword evidence="1" id="KW-0175">Coiled coil</keyword>
<dbReference type="AlphaFoldDB" id="A0A7S2KM36"/>
<gene>
    <name evidence="2" type="ORF">BIGN1055_LOCUS732</name>
</gene>
<evidence type="ECO:0000256" key="1">
    <source>
        <dbReference type="SAM" id="Coils"/>
    </source>
</evidence>
<reference evidence="2" key="1">
    <citation type="submission" date="2021-01" db="EMBL/GenBank/DDBJ databases">
        <authorList>
            <person name="Corre E."/>
            <person name="Pelletier E."/>
            <person name="Niang G."/>
            <person name="Scheremetjew M."/>
            <person name="Finn R."/>
            <person name="Kale V."/>
            <person name="Holt S."/>
            <person name="Cochrane G."/>
            <person name="Meng A."/>
            <person name="Brown T."/>
            <person name="Cohen L."/>
        </authorList>
    </citation>
    <scope>NUCLEOTIDE SEQUENCE</scope>
    <source>
        <strain evidence="2">CCMP1258.1</strain>
    </source>
</reference>